<dbReference type="InterPro" id="IPR002223">
    <property type="entry name" value="Kunitz_BPTI"/>
</dbReference>
<gene>
    <name evidence="2" type="ORF">IscW_ISCW010474</name>
</gene>
<dbReference type="OrthoDB" id="4473401at2759"/>
<keyword evidence="4" id="KW-1185">Reference proteome</keyword>
<dbReference type="AlphaFoldDB" id="B7Q848"/>
<dbReference type="SUPFAM" id="SSF57362">
    <property type="entry name" value="BPTI-like"/>
    <property type="match status" value="1"/>
</dbReference>
<dbReference type="GO" id="GO:0004867">
    <property type="term" value="F:serine-type endopeptidase inhibitor activity"/>
    <property type="evidence" value="ECO:0007669"/>
    <property type="project" value="InterPro"/>
</dbReference>
<evidence type="ECO:0000313" key="4">
    <source>
        <dbReference type="Proteomes" id="UP000001555"/>
    </source>
</evidence>
<dbReference type="PROSITE" id="PS50279">
    <property type="entry name" value="BPTI_KUNITZ_2"/>
    <property type="match status" value="1"/>
</dbReference>
<dbReference type="EMBL" id="ABJB010011154">
    <property type="status" value="NOT_ANNOTATED_CDS"/>
    <property type="molecule type" value="Genomic_DNA"/>
</dbReference>
<dbReference type="PaxDb" id="6945-B7Q848"/>
<dbReference type="VEuPathDB" id="VectorBase:ISCP_019416"/>
<dbReference type="Gene3D" id="4.10.410.10">
    <property type="entry name" value="Pancreatic trypsin inhibitor Kunitz domain"/>
    <property type="match status" value="1"/>
</dbReference>
<dbReference type="VEuPathDB" id="VectorBase:ISCI010474"/>
<dbReference type="HOGENOM" id="CLU_2640881_0_0_1"/>
<protein>
    <submittedName>
        <fullName evidence="2 3">Venom chymotrypsin inhibitor, putative</fullName>
    </submittedName>
</protein>
<sequence>MVKSSTVFDACLRDPCSEDAGTCMQNLLMYFHNRHNHACQEFTYTGRNFNIFVTREECHRVCVGERRNNKYSSERYD</sequence>
<dbReference type="Proteomes" id="UP000001555">
    <property type="component" value="Unassembled WGS sequence"/>
</dbReference>
<proteinExistence type="predicted"/>
<feature type="domain" description="BPTI/Kunitz inhibitor" evidence="1">
    <location>
        <begin position="11"/>
        <end position="62"/>
    </location>
</feature>
<dbReference type="InParanoid" id="B7Q848"/>
<accession>B7Q848</accession>
<dbReference type="SMART" id="SM00131">
    <property type="entry name" value="KU"/>
    <property type="match status" value="1"/>
</dbReference>
<dbReference type="Pfam" id="PF00014">
    <property type="entry name" value="Kunitz_BPTI"/>
    <property type="match status" value="1"/>
</dbReference>
<reference evidence="3" key="2">
    <citation type="submission" date="2020-05" db="UniProtKB">
        <authorList>
            <consortium name="EnsemblMetazoa"/>
        </authorList>
    </citation>
    <scope>IDENTIFICATION</scope>
    <source>
        <strain evidence="3">wikel</strain>
    </source>
</reference>
<reference evidence="2 4" key="1">
    <citation type="submission" date="2008-03" db="EMBL/GenBank/DDBJ databases">
        <title>Annotation of Ixodes scapularis.</title>
        <authorList>
            <consortium name="Ixodes scapularis Genome Project Consortium"/>
            <person name="Caler E."/>
            <person name="Hannick L.I."/>
            <person name="Bidwell S."/>
            <person name="Joardar V."/>
            <person name="Thiagarajan M."/>
            <person name="Amedeo P."/>
            <person name="Galinsky K.J."/>
            <person name="Schobel S."/>
            <person name="Inman J."/>
            <person name="Hostetler J."/>
            <person name="Miller J."/>
            <person name="Hammond M."/>
            <person name="Megy K."/>
            <person name="Lawson D."/>
            <person name="Kodira C."/>
            <person name="Sutton G."/>
            <person name="Meyer J."/>
            <person name="Hill C.A."/>
            <person name="Birren B."/>
            <person name="Nene V."/>
            <person name="Collins F."/>
            <person name="Alarcon-Chaidez F."/>
            <person name="Wikel S."/>
            <person name="Strausberg R."/>
        </authorList>
    </citation>
    <scope>NUCLEOTIDE SEQUENCE [LARGE SCALE GENOMIC DNA]</scope>
    <source>
        <strain evidence="4">Wikel</strain>
        <strain evidence="2">Wikel colony</strain>
    </source>
</reference>
<evidence type="ECO:0000313" key="3">
    <source>
        <dbReference type="EnsemblMetazoa" id="ISCW010474-PA"/>
    </source>
</evidence>
<name>B7Q848_IXOSC</name>
<dbReference type="EnsemblMetazoa" id="ISCW010474-RA">
    <property type="protein sequence ID" value="ISCW010474-PA"/>
    <property type="gene ID" value="ISCW010474"/>
</dbReference>
<dbReference type="VEuPathDB" id="VectorBase:ISCW010474"/>
<evidence type="ECO:0000313" key="2">
    <source>
        <dbReference type="EMBL" id="EEC15020.1"/>
    </source>
</evidence>
<dbReference type="EMBL" id="DS880406">
    <property type="protein sequence ID" value="EEC15020.1"/>
    <property type="molecule type" value="Genomic_DNA"/>
</dbReference>
<organism>
    <name type="scientific">Ixodes scapularis</name>
    <name type="common">Black-legged tick</name>
    <name type="synonym">Deer tick</name>
    <dbReference type="NCBI Taxonomy" id="6945"/>
    <lineage>
        <taxon>Eukaryota</taxon>
        <taxon>Metazoa</taxon>
        <taxon>Ecdysozoa</taxon>
        <taxon>Arthropoda</taxon>
        <taxon>Chelicerata</taxon>
        <taxon>Arachnida</taxon>
        <taxon>Acari</taxon>
        <taxon>Parasitiformes</taxon>
        <taxon>Ixodida</taxon>
        <taxon>Ixodoidea</taxon>
        <taxon>Ixodidae</taxon>
        <taxon>Ixodinae</taxon>
        <taxon>Ixodes</taxon>
    </lineage>
</organism>
<dbReference type="InterPro" id="IPR036880">
    <property type="entry name" value="Kunitz_BPTI_sf"/>
</dbReference>
<evidence type="ECO:0000259" key="1">
    <source>
        <dbReference type="PROSITE" id="PS50279"/>
    </source>
</evidence>
<dbReference type="EMBL" id="ABJB010503132">
    <property type="status" value="NOT_ANNOTATED_CDS"/>
    <property type="molecule type" value="Genomic_DNA"/>
</dbReference>